<dbReference type="PANTHER" id="PTHR35043">
    <property type="entry name" value="TRANSCRIPTION FACTOR DOMAIN-CONTAINING PROTEIN"/>
    <property type="match status" value="1"/>
</dbReference>
<protein>
    <submittedName>
        <fullName evidence="2">Uncharacterized protein</fullName>
    </submittedName>
</protein>
<feature type="transmembrane region" description="Helical" evidence="1">
    <location>
        <begin position="115"/>
        <end position="134"/>
    </location>
</feature>
<keyword evidence="1" id="KW-1133">Transmembrane helix</keyword>
<comment type="caution">
    <text evidence="2">The sequence shown here is derived from an EMBL/GenBank/DDBJ whole genome shotgun (WGS) entry which is preliminary data.</text>
</comment>
<dbReference type="EMBL" id="CAJPDS010000114">
    <property type="protein sequence ID" value="CAF9938509.1"/>
    <property type="molecule type" value="Genomic_DNA"/>
</dbReference>
<dbReference type="OrthoDB" id="9451547at2759"/>
<dbReference type="Proteomes" id="UP000664521">
    <property type="component" value="Unassembled WGS sequence"/>
</dbReference>
<dbReference type="AlphaFoldDB" id="A0A8H3PE85"/>
<keyword evidence="3" id="KW-1185">Reference proteome</keyword>
<keyword evidence="1" id="KW-0472">Membrane</keyword>
<evidence type="ECO:0000313" key="3">
    <source>
        <dbReference type="Proteomes" id="UP000664521"/>
    </source>
</evidence>
<keyword evidence="1" id="KW-0812">Transmembrane</keyword>
<dbReference type="PANTHER" id="PTHR35043:SF7">
    <property type="entry name" value="TRANSCRIPTION FACTOR DOMAIN-CONTAINING PROTEIN"/>
    <property type="match status" value="1"/>
</dbReference>
<proteinExistence type="predicted"/>
<accession>A0A8H3PE85</accession>
<evidence type="ECO:0000256" key="1">
    <source>
        <dbReference type="SAM" id="Phobius"/>
    </source>
</evidence>
<organism evidence="2 3">
    <name type="scientific">Heterodermia speciosa</name>
    <dbReference type="NCBI Taxonomy" id="116794"/>
    <lineage>
        <taxon>Eukaryota</taxon>
        <taxon>Fungi</taxon>
        <taxon>Dikarya</taxon>
        <taxon>Ascomycota</taxon>
        <taxon>Pezizomycotina</taxon>
        <taxon>Lecanoromycetes</taxon>
        <taxon>OSLEUM clade</taxon>
        <taxon>Lecanoromycetidae</taxon>
        <taxon>Caliciales</taxon>
        <taxon>Physciaceae</taxon>
        <taxon>Heterodermia</taxon>
    </lineage>
</organism>
<dbReference type="PROSITE" id="PS51257">
    <property type="entry name" value="PROKAR_LIPOPROTEIN"/>
    <property type="match status" value="1"/>
</dbReference>
<name>A0A8H3PE85_9LECA</name>
<gene>
    <name evidence="2" type="ORF">HETSPECPRED_001098</name>
</gene>
<reference evidence="2" key="1">
    <citation type="submission" date="2021-03" db="EMBL/GenBank/DDBJ databases">
        <authorList>
            <person name="Tagirdzhanova G."/>
        </authorList>
    </citation>
    <scope>NUCLEOTIDE SEQUENCE</scope>
</reference>
<sequence length="150" mass="16432">MVDSREAPSIDEDRHSGWNIVHGFCAGMGCFALNPTNLTTDTGTPILTPEHKRLTLTARGVALLADCGLLPEIETNYLKDKSKSDGLSKLIACVQAAWLIVQVVGRLVLGLQVTLLEINTLGHVFCALLIYLLWWHKPRMVQVPISLDGT</sequence>
<feature type="transmembrane region" description="Helical" evidence="1">
    <location>
        <begin position="90"/>
        <end position="109"/>
    </location>
</feature>
<evidence type="ECO:0000313" key="2">
    <source>
        <dbReference type="EMBL" id="CAF9938509.1"/>
    </source>
</evidence>